<reference evidence="3 4" key="1">
    <citation type="journal article" date="2008" name="Nature">
        <title>The Trichoplax genome and the nature of placozoans.</title>
        <authorList>
            <person name="Srivastava M."/>
            <person name="Begovic E."/>
            <person name="Chapman J."/>
            <person name="Putnam N.H."/>
            <person name="Hellsten U."/>
            <person name="Kawashima T."/>
            <person name="Kuo A."/>
            <person name="Mitros T."/>
            <person name="Salamov A."/>
            <person name="Carpenter M.L."/>
            <person name="Signorovitch A.Y."/>
            <person name="Moreno M.A."/>
            <person name="Kamm K."/>
            <person name="Grimwood J."/>
            <person name="Schmutz J."/>
            <person name="Shapiro H."/>
            <person name="Grigoriev I.V."/>
            <person name="Buss L.W."/>
            <person name="Schierwater B."/>
            <person name="Dellaporta S.L."/>
            <person name="Rokhsar D.S."/>
        </authorList>
    </citation>
    <scope>NUCLEOTIDE SEQUENCE [LARGE SCALE GENOMIC DNA]</scope>
    <source>
        <strain evidence="3 4">Grell-BS-1999</strain>
    </source>
</reference>
<keyword evidence="4" id="KW-1185">Reference proteome</keyword>
<feature type="compositionally biased region" description="Polar residues" evidence="2">
    <location>
        <begin position="191"/>
        <end position="201"/>
    </location>
</feature>
<gene>
    <name evidence="3" type="ORF">TRIADDRAFT_51405</name>
</gene>
<dbReference type="HOGENOM" id="CLU_117940_1_0_1"/>
<accession>B3RIX5</accession>
<dbReference type="Pfam" id="PF10152">
    <property type="entry name" value="CCDC53"/>
    <property type="match status" value="1"/>
</dbReference>
<dbReference type="GeneID" id="6748885"/>
<sequence>MEIDGIPALASDTDLQKIKPINSKKLLAYINYYITYTVNFVNRFSSVNEERLEEVTTRLQKLEVAMAVLEAKLSSVPGLENVTADSQDQPTVQQQQSTVQQQQSTIQQQQSTATEGLQQDNIQQSEGDFIALKDDARYKKFFSMLRVGIPNQAIKLKMTVEGLDPAMLDFSPDDPAPDGGVRDEDDFGSVDGNNSADNFSD</sequence>
<dbReference type="AlphaFoldDB" id="B3RIX5"/>
<dbReference type="CTD" id="6748885"/>
<organism evidence="3 4">
    <name type="scientific">Trichoplax adhaerens</name>
    <name type="common">Trichoplax reptans</name>
    <dbReference type="NCBI Taxonomy" id="10228"/>
    <lineage>
        <taxon>Eukaryota</taxon>
        <taxon>Metazoa</taxon>
        <taxon>Placozoa</taxon>
        <taxon>Uniplacotomia</taxon>
        <taxon>Trichoplacea</taxon>
        <taxon>Trichoplacidae</taxon>
        <taxon>Trichoplax</taxon>
    </lineage>
</organism>
<dbReference type="PANTHER" id="PTHR13015">
    <property type="entry name" value="PROTEIN AD-016-RELATED"/>
    <property type="match status" value="1"/>
</dbReference>
<protein>
    <recommendedName>
        <fullName evidence="5">WASH complex subunit 3</fullName>
    </recommendedName>
</protein>
<evidence type="ECO:0000256" key="2">
    <source>
        <dbReference type="SAM" id="MobiDB-lite"/>
    </source>
</evidence>
<evidence type="ECO:0000313" key="4">
    <source>
        <dbReference type="Proteomes" id="UP000009022"/>
    </source>
</evidence>
<dbReference type="STRING" id="10228.B3RIX5"/>
<dbReference type="KEGG" id="tad:TRIADDRAFT_51405"/>
<dbReference type="EMBL" id="DS985241">
    <property type="protein sequence ID" value="EDV29265.1"/>
    <property type="molecule type" value="Genomic_DNA"/>
</dbReference>
<proteinExistence type="inferred from homology"/>
<dbReference type="GO" id="GO:0006887">
    <property type="term" value="P:exocytosis"/>
    <property type="evidence" value="ECO:0000318"/>
    <property type="project" value="GO_Central"/>
</dbReference>
<dbReference type="InterPro" id="IPR019309">
    <property type="entry name" value="WASHC3"/>
</dbReference>
<feature type="region of interest" description="Disordered" evidence="2">
    <location>
        <begin position="165"/>
        <end position="201"/>
    </location>
</feature>
<dbReference type="PANTHER" id="PTHR13015:SF0">
    <property type="entry name" value="WASH COMPLEX SUBUNIT 3"/>
    <property type="match status" value="1"/>
</dbReference>
<comment type="similarity">
    <text evidence="1">Belongs to the CCDC53 family.</text>
</comment>
<dbReference type="GO" id="GO:0071203">
    <property type="term" value="C:WASH complex"/>
    <property type="evidence" value="ECO:0000318"/>
    <property type="project" value="GO_Central"/>
</dbReference>
<dbReference type="RefSeq" id="XP_002108467.1">
    <property type="nucleotide sequence ID" value="XM_002108431.1"/>
</dbReference>
<name>B3RIX5_TRIAD</name>
<dbReference type="Gene3D" id="1.20.5.110">
    <property type="match status" value="1"/>
</dbReference>
<evidence type="ECO:0000313" key="3">
    <source>
        <dbReference type="EMBL" id="EDV29265.1"/>
    </source>
</evidence>
<dbReference type="PhylomeDB" id="B3RIX5"/>
<dbReference type="eggNOG" id="KOG4496">
    <property type="taxonomic scope" value="Eukaryota"/>
</dbReference>
<evidence type="ECO:0000256" key="1">
    <source>
        <dbReference type="ARBA" id="ARBA00006290"/>
    </source>
</evidence>
<dbReference type="OrthoDB" id="268027at2759"/>
<dbReference type="FunCoup" id="B3RIX5">
    <property type="interactions" value="785"/>
</dbReference>
<feature type="region of interest" description="Disordered" evidence="2">
    <location>
        <begin position="81"/>
        <end position="121"/>
    </location>
</feature>
<dbReference type="Proteomes" id="UP000009022">
    <property type="component" value="Unassembled WGS sequence"/>
</dbReference>
<feature type="compositionally biased region" description="Low complexity" evidence="2">
    <location>
        <begin position="86"/>
        <end position="112"/>
    </location>
</feature>
<dbReference type="InParanoid" id="B3RIX5"/>
<evidence type="ECO:0008006" key="5">
    <source>
        <dbReference type="Google" id="ProtNLM"/>
    </source>
</evidence>
<dbReference type="GO" id="GO:0030041">
    <property type="term" value="P:actin filament polymerization"/>
    <property type="evidence" value="ECO:0000318"/>
    <property type="project" value="GO_Central"/>
</dbReference>
<dbReference type="OMA" id="GCETKFV"/>